<evidence type="ECO:0000256" key="4">
    <source>
        <dbReference type="ARBA" id="ARBA00023136"/>
    </source>
</evidence>
<keyword evidence="6 7" id="KW-0998">Cell outer membrane</keyword>
<dbReference type="HAMAP" id="MF_00415">
    <property type="entry name" value="FlgH"/>
    <property type="match status" value="1"/>
</dbReference>
<comment type="similarity">
    <text evidence="2 7">Belongs to the FlgH family.</text>
</comment>
<reference evidence="8" key="1">
    <citation type="journal article" date="2020" name="mSystems">
        <title>Genome- and Community-Level Interaction Insights into Carbon Utilization and Element Cycling Functions of Hydrothermarchaeota in Hydrothermal Sediment.</title>
        <authorList>
            <person name="Zhou Z."/>
            <person name="Liu Y."/>
            <person name="Xu W."/>
            <person name="Pan J."/>
            <person name="Luo Z.H."/>
            <person name="Li M."/>
        </authorList>
    </citation>
    <scope>NUCLEOTIDE SEQUENCE [LARGE SCALE GENOMIC DNA]</scope>
    <source>
        <strain evidence="8">SpSt-479</strain>
    </source>
</reference>
<dbReference type="GO" id="GO:0009427">
    <property type="term" value="C:bacterial-type flagellum basal body, distal rod, L ring"/>
    <property type="evidence" value="ECO:0007669"/>
    <property type="project" value="InterPro"/>
</dbReference>
<dbReference type="PANTHER" id="PTHR34933:SF1">
    <property type="entry name" value="FLAGELLAR L-RING PROTEIN"/>
    <property type="match status" value="1"/>
</dbReference>
<keyword evidence="8" id="KW-0282">Flagellum</keyword>
<comment type="caution">
    <text evidence="8">The sequence shown here is derived from an EMBL/GenBank/DDBJ whole genome shotgun (WGS) entry which is preliminary data.</text>
</comment>
<name>A0A7V2ZIB7_9BACT</name>
<keyword evidence="3" id="KW-0732">Signal</keyword>
<comment type="function">
    <text evidence="1 7">Assembles around the rod to form the L-ring and probably protects the motor/basal body from shearing forces during rotation.</text>
</comment>
<protein>
    <recommendedName>
        <fullName evidence="7">Flagellar L-ring protein</fullName>
    </recommendedName>
    <alternativeName>
        <fullName evidence="7">Basal body L-ring protein</fullName>
    </alternativeName>
</protein>
<evidence type="ECO:0000256" key="7">
    <source>
        <dbReference type="HAMAP-Rule" id="MF_00415"/>
    </source>
</evidence>
<evidence type="ECO:0000256" key="3">
    <source>
        <dbReference type="ARBA" id="ARBA00022729"/>
    </source>
</evidence>
<dbReference type="AlphaFoldDB" id="A0A7V2ZIB7"/>
<keyword evidence="8" id="KW-0969">Cilium</keyword>
<sequence>MKKILFISLFITAAIFPQEMRKNAAYSLFSDEKASRVGDAITIIVVESALATNNAETKSGRETNLGFEVSGQLDKTKLPSGSLDISSGNDFKGAGSTKTSGVIQTKISATIDSVLSNGNLLIRGSKKITINGEEQLISIKGIVRNSDVRADNSVLSYNISDAEITFEGTGIVSDVQSPGLLTKFLRMLF</sequence>
<dbReference type="GO" id="GO:0009279">
    <property type="term" value="C:cell outer membrane"/>
    <property type="evidence" value="ECO:0007669"/>
    <property type="project" value="UniProtKB-SubCell"/>
</dbReference>
<comment type="subunit">
    <text evidence="7">The basal body constitutes a major portion of the flagellar organelle and consists of four rings (L,P,S, and M) mounted on a central rod.</text>
</comment>
<dbReference type="Pfam" id="PF02107">
    <property type="entry name" value="FlgH"/>
    <property type="match status" value="1"/>
</dbReference>
<dbReference type="PANTHER" id="PTHR34933">
    <property type="entry name" value="FLAGELLAR L-RING PROTEIN"/>
    <property type="match status" value="1"/>
</dbReference>
<evidence type="ECO:0000256" key="2">
    <source>
        <dbReference type="ARBA" id="ARBA00006929"/>
    </source>
</evidence>
<keyword evidence="8" id="KW-0966">Cell projection</keyword>
<keyword evidence="4 7" id="KW-0472">Membrane</keyword>
<evidence type="ECO:0000313" key="8">
    <source>
        <dbReference type="EMBL" id="HFI90435.1"/>
    </source>
</evidence>
<dbReference type="GO" id="GO:0003774">
    <property type="term" value="F:cytoskeletal motor activity"/>
    <property type="evidence" value="ECO:0007669"/>
    <property type="project" value="InterPro"/>
</dbReference>
<organism evidence="8">
    <name type="scientific">Ignavibacterium album</name>
    <dbReference type="NCBI Taxonomy" id="591197"/>
    <lineage>
        <taxon>Bacteria</taxon>
        <taxon>Pseudomonadati</taxon>
        <taxon>Ignavibacteriota</taxon>
        <taxon>Ignavibacteria</taxon>
        <taxon>Ignavibacteriales</taxon>
        <taxon>Ignavibacteriaceae</taxon>
        <taxon>Ignavibacterium</taxon>
    </lineage>
</organism>
<proteinExistence type="inferred from homology"/>
<dbReference type="GO" id="GO:0071973">
    <property type="term" value="P:bacterial-type flagellum-dependent cell motility"/>
    <property type="evidence" value="ECO:0007669"/>
    <property type="project" value="InterPro"/>
</dbReference>
<dbReference type="PRINTS" id="PR01008">
    <property type="entry name" value="FLGLRINGFLGH"/>
</dbReference>
<evidence type="ECO:0000256" key="1">
    <source>
        <dbReference type="ARBA" id="ARBA00002591"/>
    </source>
</evidence>
<dbReference type="EMBL" id="DSUJ01000008">
    <property type="protein sequence ID" value="HFI90435.1"/>
    <property type="molecule type" value="Genomic_DNA"/>
</dbReference>
<evidence type="ECO:0000256" key="5">
    <source>
        <dbReference type="ARBA" id="ARBA00023143"/>
    </source>
</evidence>
<accession>A0A7V2ZIB7</accession>
<gene>
    <name evidence="7" type="primary">flgH</name>
    <name evidence="8" type="ORF">ENS31_02765</name>
</gene>
<comment type="subcellular location">
    <subcellularLocation>
        <location evidence="7">Cell outer membrane</location>
    </subcellularLocation>
    <subcellularLocation>
        <location evidence="7">Bacterial flagellum basal body</location>
    </subcellularLocation>
</comment>
<dbReference type="InterPro" id="IPR000527">
    <property type="entry name" value="Flag_Lring"/>
</dbReference>
<evidence type="ECO:0000256" key="6">
    <source>
        <dbReference type="ARBA" id="ARBA00023237"/>
    </source>
</evidence>
<keyword evidence="5 7" id="KW-0975">Bacterial flagellum</keyword>